<keyword evidence="1" id="KW-0472">Membrane</keyword>
<evidence type="ECO:0000256" key="1">
    <source>
        <dbReference type="SAM" id="Phobius"/>
    </source>
</evidence>
<dbReference type="Proteomes" id="UP000266552">
    <property type="component" value="Chromosome"/>
</dbReference>
<reference evidence="2 3" key="1">
    <citation type="submission" date="2018-09" db="EMBL/GenBank/DDBJ databases">
        <title>Genome Sequence of Paenibacillus lautus Strain E7593-69, Azo Dye-Degrading Bacteria, Isolated from Commercial Tattoo Inks.</title>
        <authorList>
            <person name="Nho S.W."/>
            <person name="Kim S.-J."/>
            <person name="Kweon O."/>
            <person name="Cerniglia C.E."/>
        </authorList>
    </citation>
    <scope>NUCLEOTIDE SEQUENCE [LARGE SCALE GENOMIC DNA]</scope>
    <source>
        <strain evidence="2 3">E7593-69</strain>
    </source>
</reference>
<gene>
    <name evidence="2" type="ORF">D5F53_27100</name>
</gene>
<feature type="transmembrane region" description="Helical" evidence="1">
    <location>
        <begin position="42"/>
        <end position="66"/>
    </location>
</feature>
<keyword evidence="1" id="KW-0812">Transmembrane</keyword>
<dbReference type="RefSeq" id="WP_119850297.1">
    <property type="nucleotide sequence ID" value="NZ_CP032412.1"/>
</dbReference>
<name>A0A385TT46_PAELA</name>
<sequence>MAGIILGIAFILILAVYTLWFGSKQIYIGIKKNQKMTIIKGVFILGVIAILSVALYNLIRSFILIYNV</sequence>
<proteinExistence type="predicted"/>
<dbReference type="AlphaFoldDB" id="A0A385TT46"/>
<feature type="transmembrane region" description="Helical" evidence="1">
    <location>
        <begin position="6"/>
        <end position="22"/>
    </location>
</feature>
<dbReference type="EMBL" id="CP032412">
    <property type="protein sequence ID" value="AYB46753.1"/>
    <property type="molecule type" value="Genomic_DNA"/>
</dbReference>
<organism evidence="2 3">
    <name type="scientific">Paenibacillus lautus</name>
    <name type="common">Bacillus lautus</name>
    <dbReference type="NCBI Taxonomy" id="1401"/>
    <lineage>
        <taxon>Bacteria</taxon>
        <taxon>Bacillati</taxon>
        <taxon>Bacillota</taxon>
        <taxon>Bacilli</taxon>
        <taxon>Bacillales</taxon>
        <taxon>Paenibacillaceae</taxon>
        <taxon>Paenibacillus</taxon>
    </lineage>
</organism>
<keyword evidence="1" id="KW-1133">Transmembrane helix</keyword>
<protein>
    <submittedName>
        <fullName evidence="2">Uncharacterized protein</fullName>
    </submittedName>
</protein>
<evidence type="ECO:0000313" key="3">
    <source>
        <dbReference type="Proteomes" id="UP000266552"/>
    </source>
</evidence>
<evidence type="ECO:0000313" key="2">
    <source>
        <dbReference type="EMBL" id="AYB46753.1"/>
    </source>
</evidence>
<accession>A0A385TT46</accession>
<dbReference type="KEGG" id="plw:D5F53_27100"/>
<keyword evidence="3" id="KW-1185">Reference proteome</keyword>